<comment type="caution">
    <text evidence="2">The sequence shown here is derived from an EMBL/GenBank/DDBJ whole genome shotgun (WGS) entry which is preliminary data.</text>
</comment>
<dbReference type="STRING" id="1797517.A3F61_01655"/>
<evidence type="ECO:0000313" key="3">
    <source>
        <dbReference type="Proteomes" id="UP000178272"/>
    </source>
</evidence>
<dbReference type="PANTHER" id="PTHR21666">
    <property type="entry name" value="PEPTIDASE-RELATED"/>
    <property type="match status" value="1"/>
</dbReference>
<dbReference type="GO" id="GO:0004222">
    <property type="term" value="F:metalloendopeptidase activity"/>
    <property type="evidence" value="ECO:0007669"/>
    <property type="project" value="TreeGrafter"/>
</dbReference>
<evidence type="ECO:0000259" key="1">
    <source>
        <dbReference type="Pfam" id="PF01551"/>
    </source>
</evidence>
<dbReference type="SUPFAM" id="SSF51261">
    <property type="entry name" value="Duplicated hybrid motif"/>
    <property type="match status" value="1"/>
</dbReference>
<protein>
    <recommendedName>
        <fullName evidence="1">M23ase beta-sheet core domain-containing protein</fullName>
    </recommendedName>
</protein>
<name>A0A1G1VC96_9BACT</name>
<dbReference type="AlphaFoldDB" id="A0A1G1VC96"/>
<dbReference type="Gene3D" id="2.70.70.10">
    <property type="entry name" value="Glucose Permease (Domain IIA)"/>
    <property type="match status" value="1"/>
</dbReference>
<dbReference type="Pfam" id="PF01551">
    <property type="entry name" value="Peptidase_M23"/>
    <property type="match status" value="1"/>
</dbReference>
<proteinExistence type="predicted"/>
<dbReference type="InterPro" id="IPR016047">
    <property type="entry name" value="M23ase_b-sheet_dom"/>
</dbReference>
<dbReference type="InterPro" id="IPR011055">
    <property type="entry name" value="Dup_hybrid_motif"/>
</dbReference>
<organism evidence="2 3">
    <name type="scientific">Candidatus Blackburnbacteria bacterium RIFCSPHIGHO2_12_FULL_41_13b</name>
    <dbReference type="NCBI Taxonomy" id="1797517"/>
    <lineage>
        <taxon>Bacteria</taxon>
        <taxon>Candidatus Blackburniibacteriota</taxon>
    </lineage>
</organism>
<accession>A0A1G1VC96</accession>
<dbReference type="Proteomes" id="UP000178272">
    <property type="component" value="Unassembled WGS sequence"/>
</dbReference>
<dbReference type="PANTHER" id="PTHR21666:SF270">
    <property type="entry name" value="MUREIN HYDROLASE ACTIVATOR ENVC"/>
    <property type="match status" value="1"/>
</dbReference>
<dbReference type="CDD" id="cd12797">
    <property type="entry name" value="M23_peptidase"/>
    <property type="match status" value="1"/>
</dbReference>
<evidence type="ECO:0000313" key="2">
    <source>
        <dbReference type="EMBL" id="OGY13058.1"/>
    </source>
</evidence>
<dbReference type="InterPro" id="IPR050570">
    <property type="entry name" value="Cell_wall_metabolism_enzyme"/>
</dbReference>
<gene>
    <name evidence="2" type="ORF">A3F61_01655</name>
</gene>
<reference evidence="2 3" key="1">
    <citation type="journal article" date="2016" name="Nat. Commun.">
        <title>Thousands of microbial genomes shed light on interconnected biogeochemical processes in an aquifer system.</title>
        <authorList>
            <person name="Anantharaman K."/>
            <person name="Brown C.T."/>
            <person name="Hug L.A."/>
            <person name="Sharon I."/>
            <person name="Castelle C.J."/>
            <person name="Probst A.J."/>
            <person name="Thomas B.C."/>
            <person name="Singh A."/>
            <person name="Wilkins M.J."/>
            <person name="Karaoz U."/>
            <person name="Brodie E.L."/>
            <person name="Williams K.H."/>
            <person name="Hubbard S.S."/>
            <person name="Banfield J.F."/>
        </authorList>
    </citation>
    <scope>NUCLEOTIDE SEQUENCE [LARGE SCALE GENOMIC DNA]</scope>
</reference>
<feature type="domain" description="M23ase beta-sheet core" evidence="1">
    <location>
        <begin position="120"/>
        <end position="215"/>
    </location>
</feature>
<dbReference type="EMBL" id="MHCA01000003">
    <property type="protein sequence ID" value="OGY13058.1"/>
    <property type="molecule type" value="Genomic_DNA"/>
</dbReference>
<sequence>MIKLTRNLRQVRRALKKRMRFLVRKYPLFSDLSQLGSIRSGNKLSRIARHLLEHANIKAILGGNITLMIVTTGLLVPGSVAHEEPVETLVLPGFPTQIATEVKIRYPVEKVKLNQGFSYFHWGVDLDGEIGDPVYPIEKGKVESREFSRFGYGNSIIIKHEDGLKSRYAHLSRIDVRDGDEVDPATAIGKLGNTGRSTGAHLHLEIYDNGKPINPAVLLGKPVR</sequence>